<dbReference type="AlphaFoldDB" id="A0AAN5CY12"/>
<gene>
    <name evidence="2" type="ORF">PMAYCL1PPCAC_23391</name>
</gene>
<reference evidence="3" key="1">
    <citation type="submission" date="2022-10" db="EMBL/GenBank/DDBJ databases">
        <title>Genome assembly of Pristionchus species.</title>
        <authorList>
            <person name="Yoshida K."/>
            <person name="Sommer R.J."/>
        </authorList>
    </citation>
    <scope>NUCLEOTIDE SEQUENCE [LARGE SCALE GENOMIC DNA]</scope>
    <source>
        <strain evidence="3">RS5460</strain>
    </source>
</reference>
<evidence type="ECO:0008006" key="4">
    <source>
        <dbReference type="Google" id="ProtNLM"/>
    </source>
</evidence>
<keyword evidence="1" id="KW-0732">Signal</keyword>
<proteinExistence type="predicted"/>
<organism evidence="2 3">
    <name type="scientific">Pristionchus mayeri</name>
    <dbReference type="NCBI Taxonomy" id="1317129"/>
    <lineage>
        <taxon>Eukaryota</taxon>
        <taxon>Metazoa</taxon>
        <taxon>Ecdysozoa</taxon>
        <taxon>Nematoda</taxon>
        <taxon>Chromadorea</taxon>
        <taxon>Rhabditida</taxon>
        <taxon>Rhabditina</taxon>
        <taxon>Diplogasteromorpha</taxon>
        <taxon>Diplogasteroidea</taxon>
        <taxon>Neodiplogasteridae</taxon>
        <taxon>Pristionchus</taxon>
    </lineage>
</organism>
<accession>A0AAN5CY12</accession>
<protein>
    <recommendedName>
        <fullName evidence="4">Ribosomal protein</fullName>
    </recommendedName>
</protein>
<feature type="signal peptide" evidence="1">
    <location>
        <begin position="1"/>
        <end position="19"/>
    </location>
</feature>
<dbReference type="EMBL" id="BTRK01000005">
    <property type="protein sequence ID" value="GMR53196.1"/>
    <property type="molecule type" value="Genomic_DNA"/>
</dbReference>
<dbReference type="Proteomes" id="UP001328107">
    <property type="component" value="Unassembled WGS sequence"/>
</dbReference>
<keyword evidence="3" id="KW-1185">Reference proteome</keyword>
<evidence type="ECO:0000313" key="3">
    <source>
        <dbReference type="Proteomes" id="UP001328107"/>
    </source>
</evidence>
<name>A0AAN5CY12_9BILA</name>
<feature type="chain" id="PRO_5042842179" description="Ribosomal protein" evidence="1">
    <location>
        <begin position="20"/>
        <end position="417"/>
    </location>
</feature>
<comment type="caution">
    <text evidence="2">The sequence shown here is derived from an EMBL/GenBank/DDBJ whole genome shotgun (WGS) entry which is preliminary data.</text>
</comment>
<evidence type="ECO:0000256" key="1">
    <source>
        <dbReference type="SAM" id="SignalP"/>
    </source>
</evidence>
<sequence length="417" mass="43440">MNNLELAFLLDLLSGTVVSLETIGGVLSDEGDEVLHFTASVVRHGVLSVALGKPEESGESSNFEHGRNVVGSGVHLSNDDVLLGKLGGQLLILGGEGFAVSAPRSVELDEDVLVRVKDELLVVLGNEHLEVSLLGGNILGLHVGFDLLIKNVLDELLEVHHAEGLVHGVLAAVGVHDNDGLVRVLSVSETGLLDLSSVLLLVRHREVHLALVLLSNLEHAVAPVVGAFGVLDVVDVVVDNNKGTSLELEGIALGADASVSVGLRNEEGLDLVSVVVAVVLELVGVELVVELLGNEDDDIICVSGLLEHFSIGRVSETETITLSIGDLEEAVLQLRLGEKQTENGIVLLADELLVLLEGSDLLGGRTGLSTHVLDDSIGFAGSVVVLGKLSIAEDLKSGISGNAELLAGVLLDSTVNL</sequence>
<evidence type="ECO:0000313" key="2">
    <source>
        <dbReference type="EMBL" id="GMR53196.1"/>
    </source>
</evidence>